<keyword evidence="2" id="KW-1185">Reference proteome</keyword>
<dbReference type="RefSeq" id="WP_206986233.1">
    <property type="nucleotide sequence ID" value="NZ_JAFLQZ010000018.1"/>
</dbReference>
<evidence type="ECO:0000313" key="2">
    <source>
        <dbReference type="Proteomes" id="UP000664144"/>
    </source>
</evidence>
<sequence length="244" mass="28483">MKFEAPPIVEASISIDIKNNESWHEYYMQVVDSIRQNYPIVNERILFEVEGTIKKEGENTGHESEAKTIKDGFMLSNKEDKRYILLSPNTVKITKRKPYKDWNNIYDEFENILKTIKDLCSNKNMSYTNPSVIYHNEFFATIKHTDNLNELLNMNISFPDKLPDNLSKATIQLEMFENDETIGVEQILESRDDDVSIKINISVSDSYNEYTDINDISDKFKSLRKNKNNIFDVLTTHKAKETFV</sequence>
<dbReference type="NCBIfam" id="TIGR04255">
    <property type="entry name" value="sporadTIGR04255"/>
    <property type="match status" value="1"/>
</dbReference>
<protein>
    <submittedName>
        <fullName evidence="1">TIGR04255 family protein</fullName>
    </submittedName>
</protein>
<dbReference type="InterPro" id="IPR026349">
    <property type="entry name" value="CHP04255"/>
</dbReference>
<accession>A0A939EZE5</accession>
<evidence type="ECO:0000313" key="1">
    <source>
        <dbReference type="EMBL" id="MBO0360288.1"/>
    </source>
</evidence>
<proteinExistence type="predicted"/>
<gene>
    <name evidence="1" type="ORF">J0X19_20175</name>
</gene>
<name>A0A939EZE5_9BACT</name>
<comment type="caution">
    <text evidence="1">The sequence shown here is derived from an EMBL/GenBank/DDBJ whole genome shotgun (WGS) entry which is preliminary data.</text>
</comment>
<reference evidence="1" key="1">
    <citation type="submission" date="2021-03" db="EMBL/GenBank/DDBJ databases">
        <authorList>
            <person name="Kim M.K."/>
        </authorList>
    </citation>
    <scope>NUCLEOTIDE SEQUENCE</scope>
    <source>
        <strain evidence="1">BT186</strain>
    </source>
</reference>
<dbReference type="AlphaFoldDB" id="A0A939EZE5"/>
<organism evidence="1 2">
    <name type="scientific">Hymenobacter telluris</name>
    <dbReference type="NCBI Taxonomy" id="2816474"/>
    <lineage>
        <taxon>Bacteria</taxon>
        <taxon>Pseudomonadati</taxon>
        <taxon>Bacteroidota</taxon>
        <taxon>Cytophagia</taxon>
        <taxon>Cytophagales</taxon>
        <taxon>Hymenobacteraceae</taxon>
        <taxon>Hymenobacter</taxon>
    </lineage>
</organism>
<dbReference type="Proteomes" id="UP000664144">
    <property type="component" value="Unassembled WGS sequence"/>
</dbReference>
<dbReference type="EMBL" id="JAFLQZ010000018">
    <property type="protein sequence ID" value="MBO0360288.1"/>
    <property type="molecule type" value="Genomic_DNA"/>
</dbReference>